<dbReference type="PANTHER" id="PTHR40036:SF1">
    <property type="entry name" value="MACROCIN O-METHYLTRANSFERASE"/>
    <property type="match status" value="1"/>
</dbReference>
<accession>A0A2S3VWW1</accession>
<comment type="caution">
    <text evidence="1">The sequence shown here is derived from an EMBL/GenBank/DDBJ whole genome shotgun (WGS) entry which is preliminary data.</text>
</comment>
<dbReference type="AlphaFoldDB" id="A0A2S3VWW1"/>
<dbReference type="InterPro" id="IPR008884">
    <property type="entry name" value="TylF_MeTrfase"/>
</dbReference>
<protein>
    <recommendedName>
        <fullName evidence="3">Methyltransferase</fullName>
    </recommendedName>
</protein>
<name>A0A2S3VWW1_9PSED</name>
<dbReference type="Gene3D" id="3.40.50.150">
    <property type="entry name" value="Vaccinia Virus protein VP39"/>
    <property type="match status" value="1"/>
</dbReference>
<evidence type="ECO:0008006" key="3">
    <source>
        <dbReference type="Google" id="ProtNLM"/>
    </source>
</evidence>
<evidence type="ECO:0000313" key="1">
    <source>
        <dbReference type="EMBL" id="POF44401.1"/>
    </source>
</evidence>
<dbReference type="Pfam" id="PF13578">
    <property type="entry name" value="Methyltransf_24"/>
    <property type="match status" value="1"/>
</dbReference>
<dbReference type="Proteomes" id="UP000237440">
    <property type="component" value="Unassembled WGS sequence"/>
</dbReference>
<organism evidence="1 2">
    <name type="scientific">Pseudomonas laurylsulfativorans</name>
    <dbReference type="NCBI Taxonomy" id="1943631"/>
    <lineage>
        <taxon>Bacteria</taxon>
        <taxon>Pseudomonadati</taxon>
        <taxon>Pseudomonadota</taxon>
        <taxon>Gammaproteobacteria</taxon>
        <taxon>Pseudomonadales</taxon>
        <taxon>Pseudomonadaceae</taxon>
        <taxon>Pseudomonas</taxon>
    </lineage>
</organism>
<sequence length="246" mass="27963">MIVNGDNFNIINPALFKHSVEGIRQSIATPDSFYCSDNVICWNRNLSFMSDESFMEIMRRNATSNVEMTIIWRTYILCHFAKLARRLPGDFVEVGAYKGNTANVIADKIDLASTGKQYYLYDAFEHTGTEVNHAMPEHSSELYTKVKERFSEYPFVKVIKGYVPESFEQGFPEQIAFAHIDLNQAPAEVEALKRIVPRMVSGSVLVLDDYGWWCYRAQKEAEDPLLAEFGLDVLELPTGQGIVIKP</sequence>
<dbReference type="EMBL" id="MUJK01000001">
    <property type="protein sequence ID" value="POF44401.1"/>
    <property type="molecule type" value="Genomic_DNA"/>
</dbReference>
<gene>
    <name evidence="1" type="ORF">B0D71_03110</name>
</gene>
<keyword evidence="2" id="KW-1185">Reference proteome</keyword>
<dbReference type="InterPro" id="IPR029063">
    <property type="entry name" value="SAM-dependent_MTases_sf"/>
</dbReference>
<proteinExistence type="predicted"/>
<dbReference type="PANTHER" id="PTHR40036">
    <property type="entry name" value="MACROCIN O-METHYLTRANSFERASE"/>
    <property type="match status" value="1"/>
</dbReference>
<dbReference type="OrthoDB" id="9799872at2"/>
<reference evidence="2" key="1">
    <citation type="submission" date="2017-02" db="EMBL/GenBank/DDBJ databases">
        <authorList>
            <person name="Furmanczyk E.M."/>
        </authorList>
    </citation>
    <scope>NUCLEOTIDE SEQUENCE [LARGE SCALE GENOMIC DNA]</scope>
    <source>
        <strain evidence="2">AP3_22</strain>
    </source>
</reference>
<evidence type="ECO:0000313" key="2">
    <source>
        <dbReference type="Proteomes" id="UP000237440"/>
    </source>
</evidence>